<dbReference type="PANTHER" id="PTHR38339:SF1">
    <property type="entry name" value="TRANSGLUTAMINASE-LIKE DOMAIN-CONTAINING PROTEIN"/>
    <property type="match status" value="1"/>
</dbReference>
<name>A0A0H1QY96_9EURY</name>
<sequence>MRSTVIIVSAAVFALLFIFAAGCTAATEEKTGSAAPSPADEAYARGLAEYGAANYRTAEERFAEACALYAGAGDPDRARTARNAMFRANRTYAEYTFDTAAAEAALREKVPGITDVAITDWLENRAQKIVSENETLYFYDIAGNYLYAHPDEMQKLNGGNLDFDYIARYAWSVNRSESGPYVNPVRYEGVERLEIPFEALPSTGILKIWLPLPVETDAQRNVTVTNLSCPDFIVAGPVTTGSIGYVYYEIPAGAVNGNLVISADIAFTSYEQVFDDIDPEKVGEYNTSDPEYLLYTKSERNIELTDAVREKAQEIVGNETNPHLQAQMIYRHIIKTYPYSHVPHGSLDAREPKAAESTYMFETGHGDCGTQSMLFAAFCRSLGIPARAVGGYQMLLSETPGTHFWAEYYLPGYGWVPNDVTVAEVADWVAIPEEKGAAFKDYYAANLDPTRFVIQKNVDAPMDPSLPGDAVVFRVVRQYPAIVCDTAEDDLDLVGMECFGISLEAVA</sequence>
<dbReference type="PROSITE" id="PS51257">
    <property type="entry name" value="PROKAR_LIPOPROTEIN"/>
    <property type="match status" value="1"/>
</dbReference>
<dbReference type="PATRIC" id="fig|1550566.3.peg.1709"/>
<feature type="domain" description="Transglutaminase-like" evidence="1">
    <location>
        <begin position="360"/>
        <end position="422"/>
    </location>
</feature>
<dbReference type="AlphaFoldDB" id="A0A0H1QY96"/>
<dbReference type="OrthoDB" id="18481at2157"/>
<dbReference type="Gene3D" id="3.10.620.30">
    <property type="match status" value="1"/>
</dbReference>
<accession>A0A0H1QY96</accession>
<dbReference type="SUPFAM" id="SSF54001">
    <property type="entry name" value="Cysteine proteinases"/>
    <property type="match status" value="1"/>
</dbReference>
<reference evidence="2 3" key="1">
    <citation type="journal article" date="2015" name="Int. J. Syst. Evol. Microbiol.">
        <title>Methanoculleus sediminis sp. nov., a methanogen from sediments near a submarine mud volcano.</title>
        <authorList>
            <person name="Chen S.C."/>
            <person name="Chen M.F."/>
            <person name="Lai M.C."/>
            <person name="Weng C.Y."/>
            <person name="Wu S.Y."/>
            <person name="Lin S."/>
            <person name="Yang T.F."/>
            <person name="Chen P.C."/>
        </authorList>
    </citation>
    <scope>NUCLEOTIDE SEQUENCE [LARGE SCALE GENOMIC DNA]</scope>
    <source>
        <strain evidence="2 3">S3Fa</strain>
    </source>
</reference>
<dbReference type="PANTHER" id="PTHR38339">
    <property type="entry name" value="TRANSGLUTAMINASE DOMAIN PROTEIN"/>
    <property type="match status" value="1"/>
</dbReference>
<evidence type="ECO:0000259" key="1">
    <source>
        <dbReference type="SMART" id="SM00460"/>
    </source>
</evidence>
<dbReference type="EMBL" id="JXOJ01000003">
    <property type="protein sequence ID" value="KLK87913.1"/>
    <property type="molecule type" value="Genomic_DNA"/>
</dbReference>
<dbReference type="STRING" id="1550566.SZ63_07830"/>
<organism evidence="2 3">
    <name type="scientific">Methanoculleus sediminis</name>
    <dbReference type="NCBI Taxonomy" id="1550566"/>
    <lineage>
        <taxon>Archaea</taxon>
        <taxon>Methanobacteriati</taxon>
        <taxon>Methanobacteriota</taxon>
        <taxon>Stenosarchaea group</taxon>
        <taxon>Methanomicrobia</taxon>
        <taxon>Methanomicrobiales</taxon>
        <taxon>Methanomicrobiaceae</taxon>
        <taxon>Methanoculleus</taxon>
    </lineage>
</organism>
<dbReference type="Pfam" id="PF01841">
    <property type="entry name" value="Transglut_core"/>
    <property type="match status" value="1"/>
</dbReference>
<dbReference type="Proteomes" id="UP000035301">
    <property type="component" value="Unassembled WGS sequence"/>
</dbReference>
<comment type="caution">
    <text evidence="2">The sequence shown here is derived from an EMBL/GenBank/DDBJ whole genome shotgun (WGS) entry which is preliminary data.</text>
</comment>
<keyword evidence="3" id="KW-1185">Reference proteome</keyword>
<dbReference type="InterPro" id="IPR038765">
    <property type="entry name" value="Papain-like_cys_pep_sf"/>
</dbReference>
<proteinExistence type="predicted"/>
<dbReference type="InterPro" id="IPR002931">
    <property type="entry name" value="Transglutaminase-like"/>
</dbReference>
<evidence type="ECO:0000313" key="3">
    <source>
        <dbReference type="Proteomes" id="UP000035301"/>
    </source>
</evidence>
<dbReference type="RefSeq" id="WP_048183979.1">
    <property type="nucleotide sequence ID" value="NZ_JXOJ01000003.1"/>
</dbReference>
<gene>
    <name evidence="2" type="ORF">SZ63_07830</name>
</gene>
<dbReference type="SMART" id="SM00460">
    <property type="entry name" value="TGc"/>
    <property type="match status" value="1"/>
</dbReference>
<evidence type="ECO:0000313" key="2">
    <source>
        <dbReference type="EMBL" id="KLK87913.1"/>
    </source>
</evidence>
<protein>
    <submittedName>
        <fullName evidence="2">Transglutaminase</fullName>
    </submittedName>
</protein>